<protein>
    <submittedName>
        <fullName evidence="6">Amino acid permease</fullName>
    </submittedName>
</protein>
<feature type="transmembrane region" description="Helical" evidence="5">
    <location>
        <begin position="342"/>
        <end position="360"/>
    </location>
</feature>
<feature type="transmembrane region" description="Helical" evidence="5">
    <location>
        <begin position="102"/>
        <end position="123"/>
    </location>
</feature>
<dbReference type="Proteomes" id="UP000298058">
    <property type="component" value="Unassembled WGS sequence"/>
</dbReference>
<proteinExistence type="predicted"/>
<feature type="transmembrane region" description="Helical" evidence="5">
    <location>
        <begin position="40"/>
        <end position="63"/>
    </location>
</feature>
<feature type="transmembrane region" description="Helical" evidence="5">
    <location>
        <begin position="366"/>
        <end position="388"/>
    </location>
</feature>
<reference evidence="6" key="1">
    <citation type="journal article" date="2019" name="PLoS Negl. Trop. Dis.">
        <title>Revisiting the worldwide diversity of Leptospira species in the environment.</title>
        <authorList>
            <person name="Vincent A.T."/>
            <person name="Schiettekatte O."/>
            <person name="Bourhy P."/>
            <person name="Veyrier F.J."/>
            <person name="Picardeau M."/>
        </authorList>
    </citation>
    <scope>NUCLEOTIDE SEQUENCE [LARGE SCALE GENOMIC DNA]</scope>
    <source>
        <strain evidence="6">201300427</strain>
    </source>
</reference>
<dbReference type="InterPro" id="IPR002293">
    <property type="entry name" value="AA/rel_permease1"/>
</dbReference>
<dbReference type="PANTHER" id="PTHR11785">
    <property type="entry name" value="AMINO ACID TRANSPORTER"/>
    <property type="match status" value="1"/>
</dbReference>
<dbReference type="PANTHER" id="PTHR11785:SF512">
    <property type="entry name" value="SOBREMESA, ISOFORM B"/>
    <property type="match status" value="1"/>
</dbReference>
<evidence type="ECO:0000256" key="3">
    <source>
        <dbReference type="ARBA" id="ARBA00022989"/>
    </source>
</evidence>
<feature type="transmembrane region" description="Helical" evidence="5">
    <location>
        <begin position="208"/>
        <end position="226"/>
    </location>
</feature>
<dbReference type="PIRSF" id="PIRSF006060">
    <property type="entry name" value="AA_transporter"/>
    <property type="match status" value="1"/>
</dbReference>
<dbReference type="InterPro" id="IPR050598">
    <property type="entry name" value="AminoAcid_Transporter"/>
</dbReference>
<dbReference type="GO" id="GO:0015179">
    <property type="term" value="F:L-amino acid transmembrane transporter activity"/>
    <property type="evidence" value="ECO:0007669"/>
    <property type="project" value="TreeGrafter"/>
</dbReference>
<comment type="caution">
    <text evidence="6">The sequence shown here is derived from an EMBL/GenBank/DDBJ whole genome shotgun (WGS) entry which is preliminary data.</text>
</comment>
<feature type="transmembrane region" description="Helical" evidence="5">
    <location>
        <begin position="247"/>
        <end position="267"/>
    </location>
</feature>
<gene>
    <name evidence="6" type="ORF">EHS15_17530</name>
</gene>
<dbReference type="Pfam" id="PF13520">
    <property type="entry name" value="AA_permease_2"/>
    <property type="match status" value="1"/>
</dbReference>
<organism evidence="6 7">
    <name type="scientific">Leptospira idonii</name>
    <dbReference type="NCBI Taxonomy" id="1193500"/>
    <lineage>
        <taxon>Bacteria</taxon>
        <taxon>Pseudomonadati</taxon>
        <taxon>Spirochaetota</taxon>
        <taxon>Spirochaetia</taxon>
        <taxon>Leptospirales</taxon>
        <taxon>Leptospiraceae</taxon>
        <taxon>Leptospira</taxon>
    </lineage>
</organism>
<evidence type="ECO:0000256" key="5">
    <source>
        <dbReference type="SAM" id="Phobius"/>
    </source>
</evidence>
<feature type="transmembrane region" description="Helical" evidence="5">
    <location>
        <begin position="400"/>
        <end position="421"/>
    </location>
</feature>
<accession>A0A4R9LU64</accession>
<keyword evidence="7" id="KW-1185">Reference proteome</keyword>
<feature type="transmembrane region" description="Helical" evidence="5">
    <location>
        <begin position="168"/>
        <end position="188"/>
    </location>
</feature>
<dbReference type="GO" id="GO:0016020">
    <property type="term" value="C:membrane"/>
    <property type="evidence" value="ECO:0007669"/>
    <property type="project" value="UniProtKB-SubCell"/>
</dbReference>
<dbReference type="OrthoDB" id="178667at2"/>
<evidence type="ECO:0000313" key="6">
    <source>
        <dbReference type="EMBL" id="TGN17335.1"/>
    </source>
</evidence>
<dbReference type="EMBL" id="RQHW01000078">
    <property type="protein sequence ID" value="TGN17335.1"/>
    <property type="molecule type" value="Genomic_DNA"/>
</dbReference>
<keyword evidence="2 5" id="KW-0812">Transmembrane</keyword>
<evidence type="ECO:0000256" key="4">
    <source>
        <dbReference type="ARBA" id="ARBA00023136"/>
    </source>
</evidence>
<name>A0A4R9LU64_9LEPT</name>
<keyword evidence="3 5" id="KW-1133">Transmembrane helix</keyword>
<feature type="transmembrane region" description="Helical" evidence="5">
    <location>
        <begin position="135"/>
        <end position="156"/>
    </location>
</feature>
<dbReference type="RefSeq" id="WP_135761889.1">
    <property type="nucleotide sequence ID" value="NZ_RQHW01000078.1"/>
</dbReference>
<sequence>MELKKSLNTFDSVSLLFSSMVGSGIFFTSGFLLKETGNPWIVILCWGVGGFLALCGSITYAYAARLLPYAGGDYVYLKVAYSPVLAFMSGWSSLLTNFSACISVLALAFGKYIVILFPGIPIWDSGIYRILGVDFQIGTETFIGIVPILLFSGLNFFGIKSAVIVQNFFAVVKITGLILFLILGFSIGNTNWNYLFSVPFPEVATLSFFSKVLIGIVPVSFSYLGWNMITYLAEEVRSPEKSLIRSAVTACFLVTGLYLSLNILFLVSAPSSELSGQDGIGAIAFQSLFGKKLAIVTTAFVTWVILGSLSAILIGGSRVYFAMARDGAFLSNFANLHPKYGSPYVAIFFQAGIAILFLTIKDIESLLYMITCSILLLSCLTAATPFRFKKMGFQSDYKIPFYPLPILIYIFANVAVMVVLFTEKPVTALWGLTITLTAIPTYYLFKLHKKTPSLHKELTR</sequence>
<evidence type="ECO:0000313" key="7">
    <source>
        <dbReference type="Proteomes" id="UP000298058"/>
    </source>
</evidence>
<comment type="subcellular location">
    <subcellularLocation>
        <location evidence="1">Membrane</location>
        <topology evidence="1">Multi-pass membrane protein</topology>
    </subcellularLocation>
</comment>
<evidence type="ECO:0000256" key="1">
    <source>
        <dbReference type="ARBA" id="ARBA00004141"/>
    </source>
</evidence>
<dbReference type="AlphaFoldDB" id="A0A4R9LU64"/>
<keyword evidence="4 5" id="KW-0472">Membrane</keyword>
<dbReference type="Gene3D" id="1.20.1740.10">
    <property type="entry name" value="Amino acid/polyamine transporter I"/>
    <property type="match status" value="1"/>
</dbReference>
<feature type="transmembrane region" description="Helical" evidence="5">
    <location>
        <begin position="293"/>
        <end position="321"/>
    </location>
</feature>
<feature type="transmembrane region" description="Helical" evidence="5">
    <location>
        <begin position="12"/>
        <end position="33"/>
    </location>
</feature>
<feature type="transmembrane region" description="Helical" evidence="5">
    <location>
        <begin position="427"/>
        <end position="445"/>
    </location>
</feature>
<feature type="transmembrane region" description="Helical" evidence="5">
    <location>
        <begin position="75"/>
        <end position="95"/>
    </location>
</feature>
<evidence type="ECO:0000256" key="2">
    <source>
        <dbReference type="ARBA" id="ARBA00022692"/>
    </source>
</evidence>